<gene>
    <name evidence="1" type="ORF">A9O66_32265</name>
</gene>
<sequence>MNMAVTVIEALVSTIETGHTMFWTITGVDPPFNKGLSRKARPPRLVEWQAVPLLVEIGSDVLDRPVLERPHRELRNIKAGLQITTISVVQEDDTSISHIVPITCFDAGNAPPGMHFTVTYVLYAICTDVP</sequence>
<accession>A0A9Q6WQD3</accession>
<reference evidence="1 2" key="1">
    <citation type="journal article" date="2014" name="Genome Announc.">
        <title>Draft Genome Sequence of the Haloacid-Degrading Burkholderia caribensis Strain MBA4.</title>
        <authorList>
            <person name="Pan Y."/>
            <person name="Kong K.F."/>
            <person name="Tsang J.S."/>
        </authorList>
    </citation>
    <scope>NUCLEOTIDE SEQUENCE [LARGE SCALE GENOMIC DNA]</scope>
    <source>
        <strain evidence="1 2">852011</strain>
    </source>
</reference>
<evidence type="ECO:0000313" key="2">
    <source>
        <dbReference type="Proteomes" id="UP000509548"/>
    </source>
</evidence>
<protein>
    <submittedName>
        <fullName evidence="1">Uncharacterized protein</fullName>
    </submittedName>
</protein>
<dbReference type="AlphaFoldDB" id="A0A9Q6WQD3"/>
<dbReference type="EMBL" id="CP015960">
    <property type="protein sequence ID" value="QLB67157.1"/>
    <property type="molecule type" value="Genomic_DNA"/>
</dbReference>
<evidence type="ECO:0000313" key="1">
    <source>
        <dbReference type="EMBL" id="QLB67157.1"/>
    </source>
</evidence>
<proteinExistence type="predicted"/>
<name>A0A9Q6WQD3_9BURK</name>
<keyword evidence="1" id="KW-0614">Plasmid</keyword>
<geneLocation type="plasmid" evidence="2"/>
<dbReference type="Proteomes" id="UP000509548">
    <property type="component" value="Plasmid unnamed"/>
</dbReference>
<organism evidence="1 2">
    <name type="scientific">Paraburkholderia caribensis</name>
    <dbReference type="NCBI Taxonomy" id="75105"/>
    <lineage>
        <taxon>Bacteria</taxon>
        <taxon>Pseudomonadati</taxon>
        <taxon>Pseudomonadota</taxon>
        <taxon>Betaproteobacteria</taxon>
        <taxon>Burkholderiales</taxon>
        <taxon>Burkholderiaceae</taxon>
        <taxon>Paraburkholderia</taxon>
    </lineage>
</organism>